<dbReference type="GO" id="GO:0080044">
    <property type="term" value="F:quercetin 7-O-glucosyltransferase activity"/>
    <property type="evidence" value="ECO:0007669"/>
    <property type="project" value="TreeGrafter"/>
</dbReference>
<dbReference type="CDD" id="cd03784">
    <property type="entry name" value="GT1_Gtf-like"/>
    <property type="match status" value="1"/>
</dbReference>
<reference evidence="6" key="2">
    <citation type="journal article" date="2015" name="Data Brief">
        <title>Shoot transcriptome of the giant reed, Arundo donax.</title>
        <authorList>
            <person name="Barrero R.A."/>
            <person name="Guerrero F.D."/>
            <person name="Moolhuijzen P."/>
            <person name="Goolsby J.A."/>
            <person name="Tidwell J."/>
            <person name="Bellgard S.E."/>
            <person name="Bellgard M.I."/>
        </authorList>
    </citation>
    <scope>NUCLEOTIDE SEQUENCE</scope>
    <source>
        <tissue evidence="6">Shoot tissue taken approximately 20 cm above the soil surface</tissue>
    </source>
</reference>
<dbReference type="PROSITE" id="PS00375">
    <property type="entry name" value="UDPGT"/>
    <property type="match status" value="1"/>
</dbReference>
<organism evidence="6">
    <name type="scientific">Arundo donax</name>
    <name type="common">Giant reed</name>
    <name type="synonym">Donax arundinaceus</name>
    <dbReference type="NCBI Taxonomy" id="35708"/>
    <lineage>
        <taxon>Eukaryota</taxon>
        <taxon>Viridiplantae</taxon>
        <taxon>Streptophyta</taxon>
        <taxon>Embryophyta</taxon>
        <taxon>Tracheophyta</taxon>
        <taxon>Spermatophyta</taxon>
        <taxon>Magnoliopsida</taxon>
        <taxon>Liliopsida</taxon>
        <taxon>Poales</taxon>
        <taxon>Poaceae</taxon>
        <taxon>PACMAD clade</taxon>
        <taxon>Arundinoideae</taxon>
        <taxon>Arundineae</taxon>
        <taxon>Arundo</taxon>
    </lineage>
</organism>
<dbReference type="Pfam" id="PF00201">
    <property type="entry name" value="UDPGT"/>
    <property type="match status" value="1"/>
</dbReference>
<evidence type="ECO:0000256" key="1">
    <source>
        <dbReference type="ARBA" id="ARBA00009995"/>
    </source>
</evidence>
<dbReference type="EMBL" id="GBRH01249966">
    <property type="protein sequence ID" value="JAD47929.1"/>
    <property type="molecule type" value="Transcribed_RNA"/>
</dbReference>
<dbReference type="EC" id="2.4.1.-" evidence="5"/>
<evidence type="ECO:0000256" key="3">
    <source>
        <dbReference type="ARBA" id="ARBA00022679"/>
    </source>
</evidence>
<dbReference type="PANTHER" id="PTHR11926">
    <property type="entry name" value="GLUCOSYL/GLUCURONOSYL TRANSFERASES"/>
    <property type="match status" value="1"/>
</dbReference>
<dbReference type="PANTHER" id="PTHR11926:SF1498">
    <property type="entry name" value="GLYCOSYLTRANSFERASE"/>
    <property type="match status" value="1"/>
</dbReference>
<evidence type="ECO:0000256" key="2">
    <source>
        <dbReference type="ARBA" id="ARBA00022676"/>
    </source>
</evidence>
<evidence type="ECO:0000256" key="4">
    <source>
        <dbReference type="RuleBase" id="RU003718"/>
    </source>
</evidence>
<protein>
    <recommendedName>
        <fullName evidence="5">Glycosyltransferase</fullName>
        <ecNumber evidence="5">2.4.1.-</ecNumber>
    </recommendedName>
</protein>
<reference evidence="6" key="1">
    <citation type="submission" date="2014-09" db="EMBL/GenBank/DDBJ databases">
        <authorList>
            <person name="Magalhaes I.L.F."/>
            <person name="Oliveira U."/>
            <person name="Santos F.R."/>
            <person name="Vidigal T.H.D.A."/>
            <person name="Brescovit A.D."/>
            <person name="Santos A.J."/>
        </authorList>
    </citation>
    <scope>NUCLEOTIDE SEQUENCE</scope>
    <source>
        <tissue evidence="6">Shoot tissue taken approximately 20 cm above the soil surface</tissue>
    </source>
</reference>
<comment type="similarity">
    <text evidence="1 4">Belongs to the UDP-glycosyltransferase family.</text>
</comment>
<sequence length="506" mass="55211">MATTPAGAQRQRPHLVFFPFPAQGHVTPAFQLAKLLHHRHGFDVTFVHTEHNRRRLLRTRGPDALAGSPGFRFAAVPDGLPPSDEDAAQDMAALHRSLETTVPHFKQLVSGLPAPATSCCLVSDVEHILRAAEEISMPRVTFWITSASSFMAFQQCQQLVAKGLVPLKVEHADAEQLRNEYLDSTVVDWVPGLPKAMRLRDFPSFIRTTDPDDAALAMTLRSMECHRTVPSAVIFHTFEELEGNVISAMSTILPPIYAVGPLPPLLRQVGGDGDPAAVDTTLGSSNLSKENRACLDWLAGKRPNSVVFASFGSLVSLTSEQLVELAWGLANSGHEFLLVIRNDQRRRQVKGGDADDATAGLLPPELLAAAAKGRGLVTSWCPQEAVLRHEAVGAFLTHCGWNSMLESLCAGVPMLCWPFAGDQQPNGRLACTEWRVGVEIGEGAGREEVEMAVRQVMGGERGEELRKSAMDWKEKVDAATLPAGYAWANLERVVNEVLTPLMQKNY</sequence>
<evidence type="ECO:0000256" key="5">
    <source>
        <dbReference type="RuleBase" id="RU362057"/>
    </source>
</evidence>
<dbReference type="InterPro" id="IPR035595">
    <property type="entry name" value="UDP_glycos_trans_CS"/>
</dbReference>
<dbReference type="GO" id="GO:0080043">
    <property type="term" value="F:quercetin 3-O-glucosyltransferase activity"/>
    <property type="evidence" value="ECO:0007669"/>
    <property type="project" value="TreeGrafter"/>
</dbReference>
<dbReference type="FunFam" id="3.40.50.2000:FF:000060">
    <property type="entry name" value="Glycosyltransferase"/>
    <property type="match status" value="1"/>
</dbReference>
<dbReference type="InterPro" id="IPR002213">
    <property type="entry name" value="UDP_glucos_trans"/>
</dbReference>
<keyword evidence="2 4" id="KW-0328">Glycosyltransferase</keyword>
<proteinExistence type="inferred from homology"/>
<accession>A0A0A9A8C0</accession>
<dbReference type="Gene3D" id="3.40.50.2000">
    <property type="entry name" value="Glycogen Phosphorylase B"/>
    <property type="match status" value="2"/>
</dbReference>
<name>A0A0A9A8C0_ARUDO</name>
<dbReference type="AlphaFoldDB" id="A0A0A9A8C0"/>
<evidence type="ECO:0000313" key="6">
    <source>
        <dbReference type="EMBL" id="JAD47929.1"/>
    </source>
</evidence>
<keyword evidence="3 4" id="KW-0808">Transferase</keyword>
<dbReference type="FunFam" id="3.40.50.2000:FF:000065">
    <property type="entry name" value="Glycosyltransferase"/>
    <property type="match status" value="1"/>
</dbReference>
<dbReference type="SUPFAM" id="SSF53756">
    <property type="entry name" value="UDP-Glycosyltransferase/glycogen phosphorylase"/>
    <property type="match status" value="1"/>
</dbReference>